<evidence type="ECO:0000313" key="12">
    <source>
        <dbReference type="EMBL" id="RJG54422.1"/>
    </source>
</evidence>
<comment type="caution">
    <text evidence="12">The sequence shown here is derived from an EMBL/GenBank/DDBJ whole genome shotgun (WGS) entry which is preliminary data.</text>
</comment>
<dbReference type="InterPro" id="IPR036739">
    <property type="entry name" value="SLC41_membr_dom_sf"/>
</dbReference>
<evidence type="ECO:0000259" key="11">
    <source>
        <dbReference type="PROSITE" id="PS51371"/>
    </source>
</evidence>
<dbReference type="RefSeq" id="WP_119747070.1">
    <property type="nucleotide sequence ID" value="NZ_QVRA01000010.1"/>
</dbReference>
<keyword evidence="6 9" id="KW-1133">Transmembrane helix</keyword>
<dbReference type="Pfam" id="PF01769">
    <property type="entry name" value="MgtE"/>
    <property type="match status" value="1"/>
</dbReference>
<keyword evidence="3 9" id="KW-0813">Transport</keyword>
<comment type="subcellular location">
    <subcellularLocation>
        <location evidence="9">Cell membrane</location>
        <topology evidence="9">Multi-pass membrane protein</topology>
    </subcellularLocation>
    <subcellularLocation>
        <location evidence="1">Membrane</location>
        <topology evidence="1">Multi-pass membrane protein</topology>
    </subcellularLocation>
</comment>
<dbReference type="SUPFAM" id="SSF158791">
    <property type="entry name" value="MgtE N-terminal domain-like"/>
    <property type="match status" value="1"/>
</dbReference>
<dbReference type="PROSITE" id="PS51371">
    <property type="entry name" value="CBS"/>
    <property type="match status" value="1"/>
</dbReference>
<dbReference type="Pfam" id="PF03448">
    <property type="entry name" value="MgtE_N"/>
    <property type="match status" value="1"/>
</dbReference>
<keyword evidence="9" id="KW-1003">Cell membrane</keyword>
<evidence type="ECO:0000256" key="7">
    <source>
        <dbReference type="ARBA" id="ARBA00023136"/>
    </source>
</evidence>
<feature type="region of interest" description="Disordered" evidence="10">
    <location>
        <begin position="1"/>
        <end position="33"/>
    </location>
</feature>
<dbReference type="Pfam" id="PF00571">
    <property type="entry name" value="CBS"/>
    <property type="match status" value="2"/>
</dbReference>
<dbReference type="SUPFAM" id="SSF161093">
    <property type="entry name" value="MgtE membrane domain-like"/>
    <property type="match status" value="1"/>
</dbReference>
<sequence length="477" mass="51069">MSERGDTAQPLLDGDDADEAIAAAAESRHDEDDRLKPAFVSAVLDAVEEGDAERARELVSPLHPADIADLLELTPADRRGEVAAALGDLVGAEVLSELNDYVRDDLIGDLAPEQVAEFASELDTDDAVAMIEDMDDADQQAVLDALDPEDRAAIESALSYPEESAGRLMQRDLVAVPEHMTVGQVIDYLRDHGDLTTDFWEIYVVDAKHRPIGYCQLSWILTCPRSVAMADLMKREQTLIPVDMDQEEVALRFQKYALISAAVVDGSGRLVGMITVDDVVHIISEEAGEDILRLSGAGEGDINEPILMTVRARLTWLVVNLGTAMLAASVVGLFEGTIERFAMLAALMGIVSGMGGNAGTQTLAVVVRALATNQLTSSNTARMIGREFRIAATNGATLGTLIGIGSYVIYGRMDLSLVFGTAILTNNLVAGLAGVLVPITLERNNVDPAVSSAVFVTMMTDSLGFFSFLGLATLFLR</sequence>
<dbReference type="Gene3D" id="1.10.357.20">
    <property type="entry name" value="SLC41 divalent cation transporters, integral membrane domain"/>
    <property type="match status" value="1"/>
</dbReference>
<proteinExistence type="inferred from homology"/>
<dbReference type="SMART" id="SM00116">
    <property type="entry name" value="CBS"/>
    <property type="match status" value="2"/>
</dbReference>
<dbReference type="EMBL" id="QVRA01000010">
    <property type="protein sequence ID" value="RJG54422.1"/>
    <property type="molecule type" value="Genomic_DNA"/>
</dbReference>
<evidence type="ECO:0000256" key="8">
    <source>
        <dbReference type="PROSITE-ProRule" id="PRU00703"/>
    </source>
</evidence>
<evidence type="ECO:0000256" key="6">
    <source>
        <dbReference type="ARBA" id="ARBA00022989"/>
    </source>
</evidence>
<evidence type="ECO:0000256" key="9">
    <source>
        <dbReference type="RuleBase" id="RU362011"/>
    </source>
</evidence>
<dbReference type="InterPro" id="IPR046342">
    <property type="entry name" value="CBS_dom_sf"/>
</dbReference>
<dbReference type="NCBIfam" id="TIGR00400">
    <property type="entry name" value="mgtE"/>
    <property type="match status" value="1"/>
</dbReference>
<dbReference type="CDD" id="cd04606">
    <property type="entry name" value="CBS_pair_Mg_transporter"/>
    <property type="match status" value="1"/>
</dbReference>
<feature type="transmembrane region" description="Helical" evidence="9">
    <location>
        <begin position="417"/>
        <end position="441"/>
    </location>
</feature>
<evidence type="ECO:0000256" key="1">
    <source>
        <dbReference type="ARBA" id="ARBA00004141"/>
    </source>
</evidence>
<dbReference type="GO" id="GO:0005886">
    <property type="term" value="C:plasma membrane"/>
    <property type="evidence" value="ECO:0007669"/>
    <property type="project" value="UniProtKB-SubCell"/>
</dbReference>
<comment type="similarity">
    <text evidence="2 9">Belongs to the SLC41A transporter family.</text>
</comment>
<dbReference type="SMART" id="SM00924">
    <property type="entry name" value="MgtE_N"/>
    <property type="match status" value="1"/>
</dbReference>
<dbReference type="GO" id="GO:0046872">
    <property type="term" value="F:metal ion binding"/>
    <property type="evidence" value="ECO:0007669"/>
    <property type="project" value="UniProtKB-KW"/>
</dbReference>
<name>A0A418YRX7_9SPHN</name>
<keyword evidence="7 9" id="KW-0472">Membrane</keyword>
<dbReference type="InterPro" id="IPR006669">
    <property type="entry name" value="MgtE_transporter"/>
</dbReference>
<dbReference type="Gene3D" id="1.25.60.10">
    <property type="entry name" value="MgtE N-terminal domain-like"/>
    <property type="match status" value="1"/>
</dbReference>
<reference evidence="12 13" key="1">
    <citation type="submission" date="2018-08" db="EMBL/GenBank/DDBJ databases">
        <title>Sphingobium sp. EO9.</title>
        <authorList>
            <person name="Park Y."/>
            <person name="Kim K.H."/>
            <person name="Jeon C.O."/>
        </authorList>
    </citation>
    <scope>NUCLEOTIDE SEQUENCE [LARGE SCALE GENOMIC DNA]</scope>
    <source>
        <strain evidence="12 13">EO9</strain>
    </source>
</reference>
<dbReference type="PANTHER" id="PTHR43773">
    <property type="entry name" value="MAGNESIUM TRANSPORTER MGTE"/>
    <property type="match status" value="1"/>
</dbReference>
<dbReference type="OrthoDB" id="9790355at2"/>
<dbReference type="Gene3D" id="3.10.580.10">
    <property type="entry name" value="CBS-domain"/>
    <property type="match status" value="1"/>
</dbReference>
<accession>A0A418YRX7</accession>
<evidence type="ECO:0000256" key="3">
    <source>
        <dbReference type="ARBA" id="ARBA00022448"/>
    </source>
</evidence>
<evidence type="ECO:0000256" key="4">
    <source>
        <dbReference type="ARBA" id="ARBA00022692"/>
    </source>
</evidence>
<dbReference type="Proteomes" id="UP000283469">
    <property type="component" value="Unassembled WGS sequence"/>
</dbReference>
<evidence type="ECO:0000313" key="13">
    <source>
        <dbReference type="Proteomes" id="UP000283469"/>
    </source>
</evidence>
<feature type="transmembrane region" description="Helical" evidence="9">
    <location>
        <begin position="390"/>
        <end position="410"/>
    </location>
</feature>
<evidence type="ECO:0000256" key="2">
    <source>
        <dbReference type="ARBA" id="ARBA00009749"/>
    </source>
</evidence>
<organism evidence="12 13">
    <name type="scientific">Sphingobium terrigena</name>
    <dbReference type="NCBI Taxonomy" id="2304063"/>
    <lineage>
        <taxon>Bacteria</taxon>
        <taxon>Pseudomonadati</taxon>
        <taxon>Pseudomonadota</taxon>
        <taxon>Alphaproteobacteria</taxon>
        <taxon>Sphingomonadales</taxon>
        <taxon>Sphingomonadaceae</taxon>
        <taxon>Sphingobium</taxon>
    </lineage>
</organism>
<feature type="domain" description="CBS" evidence="11">
    <location>
        <begin position="233"/>
        <end position="291"/>
    </location>
</feature>
<comment type="subunit">
    <text evidence="9">Homodimer.</text>
</comment>
<evidence type="ECO:0000256" key="10">
    <source>
        <dbReference type="SAM" id="MobiDB-lite"/>
    </source>
</evidence>
<protein>
    <recommendedName>
        <fullName evidence="9">Magnesium transporter MgtE</fullName>
    </recommendedName>
</protein>
<evidence type="ECO:0000256" key="5">
    <source>
        <dbReference type="ARBA" id="ARBA00022842"/>
    </source>
</evidence>
<dbReference type="InterPro" id="IPR006668">
    <property type="entry name" value="Mg_transptr_MgtE_intracell_dom"/>
</dbReference>
<dbReference type="InterPro" id="IPR000644">
    <property type="entry name" value="CBS_dom"/>
</dbReference>
<dbReference type="PANTHER" id="PTHR43773:SF1">
    <property type="entry name" value="MAGNESIUM TRANSPORTER MGTE"/>
    <property type="match status" value="1"/>
</dbReference>
<feature type="transmembrane region" description="Helical" evidence="9">
    <location>
        <begin position="453"/>
        <end position="476"/>
    </location>
</feature>
<dbReference type="GO" id="GO:0015095">
    <property type="term" value="F:magnesium ion transmembrane transporter activity"/>
    <property type="evidence" value="ECO:0007669"/>
    <property type="project" value="UniProtKB-UniRule"/>
</dbReference>
<keyword evidence="13" id="KW-1185">Reference proteome</keyword>
<keyword evidence="8" id="KW-0129">CBS domain</keyword>
<dbReference type="InterPro" id="IPR038076">
    <property type="entry name" value="MgtE_N_sf"/>
</dbReference>
<keyword evidence="5 9" id="KW-0460">Magnesium</keyword>
<keyword evidence="4 9" id="KW-0812">Transmembrane</keyword>
<gene>
    <name evidence="12" type="primary">mgtE</name>
    <name evidence="12" type="ORF">D0Z70_13025</name>
</gene>
<feature type="transmembrane region" description="Helical" evidence="9">
    <location>
        <begin position="341"/>
        <end position="370"/>
    </location>
</feature>
<feature type="transmembrane region" description="Helical" evidence="9">
    <location>
        <begin position="314"/>
        <end position="334"/>
    </location>
</feature>
<dbReference type="AlphaFoldDB" id="A0A418YRX7"/>
<dbReference type="SUPFAM" id="SSF54631">
    <property type="entry name" value="CBS-domain pair"/>
    <property type="match status" value="1"/>
</dbReference>
<dbReference type="InterPro" id="IPR006667">
    <property type="entry name" value="SLC41_membr_dom"/>
</dbReference>
<comment type="function">
    <text evidence="9">Acts as a magnesium transporter.</text>
</comment>
<keyword evidence="9" id="KW-0479">Metal-binding</keyword>